<dbReference type="InterPro" id="IPR000399">
    <property type="entry name" value="TPP-bd_CS"/>
</dbReference>
<dbReference type="PANTHER" id="PTHR18968">
    <property type="entry name" value="THIAMINE PYROPHOSPHATE ENZYMES"/>
    <property type="match status" value="1"/>
</dbReference>
<dbReference type="PROSITE" id="PS00187">
    <property type="entry name" value="TPP_ENZYMES"/>
    <property type="match status" value="1"/>
</dbReference>
<comment type="cofactor">
    <cofactor evidence="1">
        <name>thiamine diphosphate</name>
        <dbReference type="ChEBI" id="CHEBI:58937"/>
    </cofactor>
</comment>
<dbReference type="Pfam" id="PF02776">
    <property type="entry name" value="TPP_enzyme_N"/>
    <property type="match status" value="1"/>
</dbReference>
<evidence type="ECO:0000259" key="6">
    <source>
        <dbReference type="Pfam" id="PF02775"/>
    </source>
</evidence>
<accession>A0ABZ2CB03</accession>
<organism evidence="8 9">
    <name type="scientific">Niallia oryzisoli</name>
    <dbReference type="NCBI Taxonomy" id="1737571"/>
    <lineage>
        <taxon>Bacteria</taxon>
        <taxon>Bacillati</taxon>
        <taxon>Bacillota</taxon>
        <taxon>Bacilli</taxon>
        <taxon>Bacillales</taxon>
        <taxon>Bacillaceae</taxon>
        <taxon>Niallia</taxon>
    </lineage>
</organism>
<dbReference type="Gene3D" id="3.40.50.1220">
    <property type="entry name" value="TPP-binding domain"/>
    <property type="match status" value="1"/>
</dbReference>
<dbReference type="InterPro" id="IPR045229">
    <property type="entry name" value="TPP_enz"/>
</dbReference>
<dbReference type="InterPro" id="IPR012000">
    <property type="entry name" value="Thiamin_PyroP_enz_cen_dom"/>
</dbReference>
<dbReference type="Pfam" id="PF02775">
    <property type="entry name" value="TPP_enzyme_C"/>
    <property type="match status" value="1"/>
</dbReference>
<feature type="domain" description="Thiamine pyrophosphate enzyme N-terminal TPP-binding" evidence="7">
    <location>
        <begin position="1"/>
        <end position="116"/>
    </location>
</feature>
<dbReference type="InterPro" id="IPR011766">
    <property type="entry name" value="TPP_enzyme_TPP-bd"/>
</dbReference>
<reference evidence="8 9" key="1">
    <citation type="submission" date="2023-10" db="EMBL/GenBank/DDBJ databases">
        <title>Niallia locisalis sp.nov. isolated from a salt pond sample.</title>
        <authorList>
            <person name="Li X.-J."/>
            <person name="Dong L."/>
        </authorList>
    </citation>
    <scope>NUCLEOTIDE SEQUENCE [LARGE SCALE GENOMIC DNA]</scope>
    <source>
        <strain evidence="8 9">DSM 29761</strain>
    </source>
</reference>
<evidence type="ECO:0000256" key="4">
    <source>
        <dbReference type="RuleBase" id="RU362132"/>
    </source>
</evidence>
<keyword evidence="3 4" id="KW-0786">Thiamine pyrophosphate</keyword>
<dbReference type="InterPro" id="IPR012001">
    <property type="entry name" value="Thiamin_PyroP_enz_TPP-bd_dom"/>
</dbReference>
<dbReference type="SUPFAM" id="SSF52467">
    <property type="entry name" value="DHS-like NAD/FAD-binding domain"/>
    <property type="match status" value="1"/>
</dbReference>
<feature type="domain" description="Thiamine pyrophosphate enzyme central" evidence="5">
    <location>
        <begin position="190"/>
        <end position="322"/>
    </location>
</feature>
<evidence type="ECO:0000256" key="2">
    <source>
        <dbReference type="ARBA" id="ARBA00007812"/>
    </source>
</evidence>
<evidence type="ECO:0000256" key="3">
    <source>
        <dbReference type="ARBA" id="ARBA00023052"/>
    </source>
</evidence>
<dbReference type="Proteomes" id="UP001357223">
    <property type="component" value="Chromosome"/>
</dbReference>
<dbReference type="SUPFAM" id="SSF52518">
    <property type="entry name" value="Thiamin diphosphate-binding fold (THDP-binding)"/>
    <property type="match status" value="2"/>
</dbReference>
<dbReference type="Gene3D" id="3.40.50.970">
    <property type="match status" value="2"/>
</dbReference>
<dbReference type="InterPro" id="IPR029035">
    <property type="entry name" value="DHS-like_NAD/FAD-binding_dom"/>
</dbReference>
<dbReference type="EMBL" id="CP137640">
    <property type="protein sequence ID" value="WVX79177.1"/>
    <property type="molecule type" value="Genomic_DNA"/>
</dbReference>
<evidence type="ECO:0000313" key="8">
    <source>
        <dbReference type="EMBL" id="WVX79177.1"/>
    </source>
</evidence>
<keyword evidence="9" id="KW-1185">Reference proteome</keyword>
<dbReference type="CDD" id="cd07035">
    <property type="entry name" value="TPP_PYR_POX_like"/>
    <property type="match status" value="1"/>
</dbReference>
<feature type="domain" description="Thiamine pyrophosphate enzyme TPP-binding" evidence="6">
    <location>
        <begin position="388"/>
        <end position="530"/>
    </location>
</feature>
<dbReference type="RefSeq" id="WP_338448110.1">
    <property type="nucleotide sequence ID" value="NZ_CP137640.1"/>
</dbReference>
<dbReference type="CDD" id="cd00568">
    <property type="entry name" value="TPP_enzymes"/>
    <property type="match status" value="1"/>
</dbReference>
<gene>
    <name evidence="8" type="ORF">R4Z09_17915</name>
</gene>
<dbReference type="PANTHER" id="PTHR18968:SF13">
    <property type="entry name" value="ACETOLACTATE SYNTHASE CATALYTIC SUBUNIT, MITOCHONDRIAL"/>
    <property type="match status" value="1"/>
</dbReference>
<proteinExistence type="inferred from homology"/>
<dbReference type="Pfam" id="PF00205">
    <property type="entry name" value="TPP_enzyme_M"/>
    <property type="match status" value="1"/>
</dbReference>
<dbReference type="InterPro" id="IPR029061">
    <property type="entry name" value="THDP-binding"/>
</dbReference>
<evidence type="ECO:0000259" key="5">
    <source>
        <dbReference type="Pfam" id="PF00205"/>
    </source>
</evidence>
<comment type="similarity">
    <text evidence="2 4">Belongs to the TPP enzyme family.</text>
</comment>
<evidence type="ECO:0000313" key="9">
    <source>
        <dbReference type="Proteomes" id="UP001357223"/>
    </source>
</evidence>
<evidence type="ECO:0000256" key="1">
    <source>
        <dbReference type="ARBA" id="ARBA00001964"/>
    </source>
</evidence>
<name>A0ABZ2CB03_9BACI</name>
<sequence>MNGAQAVIETLKREGVKYIFGLPGTTIMHLLDALYDEKEIRYISVRHEQIAAFMADGFARSTGEIGVCMASRGPGAANLTIGVHNAYAESVPVMALLGQVSESVYYKDAFEEMDLVKFFEPITKWSMEIHQTERIPELLQRGVKTALSGRPRPVAVSLPLDVQIKEVAEFSYRPVYRTDSRVIDLNRIPEAANLLEMAKNPVILAGGGVAISNATEELVQLAEQLSIPVVTTWRKPNVFPNDHELYFGNVGPGCPPVCWEMLEKADLVLAVGVHFSEFSTKRWTAISVDAKLIHIDVDEEELGKIYVPDVGLLGDARETIRNIIDQLGPVKGKIQNRELYQGLYPKYTHETTLPIPSNVSPVESSAVMTVVNEIVKEKNPIIVEDAATFGPWLTRFGKFQPGGFYAAAGGSMGWGFPAAMGIQLANPDRVVINITGDGAFWMVAQDLETAVRENIPVINLVLNNFCYGNTRDRQKTAHDERYVGIHYNNIDFAAYAELLGAYGERVESSEQLYEAIIRAISSGKPAIIDVIQDPFEGLPPGAVPAVSK</sequence>
<evidence type="ECO:0000259" key="7">
    <source>
        <dbReference type="Pfam" id="PF02776"/>
    </source>
</evidence>
<protein>
    <submittedName>
        <fullName evidence="8">Thiamine pyrophosphate-binding protein</fullName>
    </submittedName>
</protein>